<evidence type="ECO:0000313" key="5">
    <source>
        <dbReference type="EMBL" id="VIO58185.1"/>
    </source>
</evidence>
<dbReference type="InterPro" id="IPR057503">
    <property type="entry name" value="PH_RdRP"/>
</dbReference>
<evidence type="ECO:0000259" key="3">
    <source>
        <dbReference type="Pfam" id="PF05183"/>
    </source>
</evidence>
<keyword evidence="1" id="KW-0696">RNA-directed RNA polymerase</keyword>
<evidence type="ECO:0000256" key="1">
    <source>
        <dbReference type="RuleBase" id="RU363098"/>
    </source>
</evidence>
<feature type="domain" description="RdRP-like PH" evidence="4">
    <location>
        <begin position="148"/>
        <end position="289"/>
    </location>
</feature>
<evidence type="ECO:0000256" key="2">
    <source>
        <dbReference type="SAM" id="MobiDB-lite"/>
    </source>
</evidence>
<evidence type="ECO:0000259" key="4">
    <source>
        <dbReference type="Pfam" id="PF25358"/>
    </source>
</evidence>
<keyword evidence="1" id="KW-0548">Nucleotidyltransferase</keyword>
<dbReference type="Pfam" id="PF25358">
    <property type="entry name" value="PH_fung_RdRP"/>
    <property type="match status" value="1"/>
</dbReference>
<feature type="domain" description="RDRP core" evidence="3">
    <location>
        <begin position="445"/>
        <end position="1048"/>
    </location>
</feature>
<protein>
    <recommendedName>
        <fullName evidence="1">RNA-dependent RNA polymerase</fullName>
        <ecNumber evidence="1">2.7.7.48</ecNumber>
    </recommendedName>
</protein>
<proteinExistence type="inferred from homology"/>
<dbReference type="GO" id="GO:0003968">
    <property type="term" value="F:RNA-directed RNA polymerase activity"/>
    <property type="evidence" value="ECO:0007669"/>
    <property type="project" value="UniProtKB-KW"/>
</dbReference>
<dbReference type="EC" id="2.7.7.48" evidence="1"/>
<sequence length="1376" mass="156295">MEVICRNVPLDLSEDNFKRELLPFMKALNISDFYCEKPRRKSQAWIKFLSAQDGSAFLARHGKQRRCENHGKENIDPSNPLNNFTGSHIFRSVPRDIARLHILKTAVFVEQSTKPVDKYAIAHLKHEREKKKQSTTTSNNKGRHAPEKAFQVAAISCGGNTFHGPNEVITFVDHHKLLFRPEAVTGKFTSQWLTIQVEHAHRMDFHNETIQDLIATRSDMSITLVLTEPPKMYTYRPPTFERSMQEWSRVHGLHAWGLPADCTLSCLVYRIYFYDTISFDQVLVTLKNKNILAITNHDLPSVRWIEIGAESNHTIGRQTLVEKSKNLLTSGRVHFALLFQVQALVWNNFINPASGIKLLDLLECVIEDHKKRKVAVPVTTDAMKKLFQTIPYPCPGTEPKELDVVSIMTNIMDAEYEARKDDPERDRIYGGKLPPNQIWVFKALVTPTRLLLDGPEAESKNRVLRKYADYNDYFLRVLFCEEGGQDLRFHPKVDNEPIYSQFRRMMDHGIQIAGRKFDFLGFSHSSLRSHSAWFSAPFIDKDRQLQSPEAILQALGDFRDIRVPAKCAARIGQAFSETPYAVPIFENNIVPRYIPDVKSEDGSRVFSDGVGTISQEALEAIWPYLSMNSAAPTCLQIRWGGCKGMLSLDTRLEGKVFCIRQESMMKFKSEDTGELGICDTASKPLRLVLNRQMIKILEDMGTRDEWFFELQNNALDILRNVTADATNTSSFLEHQAIGINMGLPRLVKQLEKMDIDYRRDKFLKAAVEHVVLRELRLLKHKARIPVDNGVTLFGIMDETGFLKEGEVYVTYDKTYGRNNSRGIKSTLTDGEIIVTRSPALHPGDIQLVKQVTPPQGHSLRSLQNCIVFSQKGKRDLPSMLSGGDLDGDIYNIIWDPEAMPSRVFRPADYPRVTPQPLDRQVEPKDIADFFINFMRTDILGVIATRHVILADYNDLGSIDRDCIALAELHSTAVDFSKTGIPVNVKALPRAPRFRPDFLATAPPLKLYDKGQLAHIGEDDEMDDADDMARTKTNYYQSEKILGQLYRNVDEKKIWDEDIHRRINTAGPSVWDQLLTIVENEAIKYKLDIDWKRQLQEAWKIRGLYESSIEDKRWHFSENPRVPLTEVEVFCGFILNKRGAQTRRQGDASIKLKEEIDRTMTWIVKQIRDRGVGDGAETLSTVTEADGTTSRWREDVVELCWACVAVSCIKKDNAPELYHGNGELESFRIVAASCLVRELNNLARKMETAAGGGFVGVGCDGRSGRGGRGGKNPYPSAVPWFSEEDRNRLSNKALLAISAAPRDSNTGVHGRANQLKKIRVPGMRNMTINRDLWQVKASYTRMASLKRNAFTPLLLVATMMTISDKLSAWKCLRYVGI</sequence>
<organism evidence="5">
    <name type="scientific">Gibberella zeae</name>
    <name type="common">Wheat head blight fungus</name>
    <name type="synonym">Fusarium graminearum</name>
    <dbReference type="NCBI Taxonomy" id="5518"/>
    <lineage>
        <taxon>Eukaryota</taxon>
        <taxon>Fungi</taxon>
        <taxon>Dikarya</taxon>
        <taxon>Ascomycota</taxon>
        <taxon>Pezizomycotina</taxon>
        <taxon>Sordariomycetes</taxon>
        <taxon>Hypocreomycetidae</taxon>
        <taxon>Hypocreales</taxon>
        <taxon>Nectriaceae</taxon>
        <taxon>Fusarium</taxon>
    </lineage>
</organism>
<dbReference type="GO" id="GO:0030422">
    <property type="term" value="P:siRNA processing"/>
    <property type="evidence" value="ECO:0007669"/>
    <property type="project" value="TreeGrafter"/>
</dbReference>
<dbReference type="InterPro" id="IPR007855">
    <property type="entry name" value="RDRP"/>
</dbReference>
<dbReference type="Pfam" id="PF05183">
    <property type="entry name" value="RdRP"/>
    <property type="match status" value="1"/>
</dbReference>
<dbReference type="GO" id="GO:0003723">
    <property type="term" value="F:RNA binding"/>
    <property type="evidence" value="ECO:0007669"/>
    <property type="project" value="UniProtKB-KW"/>
</dbReference>
<gene>
    <name evidence="5" type="ORF">FUG_LOCUS289817</name>
</gene>
<feature type="region of interest" description="Disordered" evidence="2">
    <location>
        <begin position="124"/>
        <end position="145"/>
    </location>
</feature>
<dbReference type="PANTHER" id="PTHR23079:SF17">
    <property type="entry name" value="RNA-DEPENDENT RNA POLYMERASE"/>
    <property type="match status" value="1"/>
</dbReference>
<accession>A0A4E9DXF8</accession>
<dbReference type="InterPro" id="IPR057596">
    <property type="entry name" value="RDRP_core"/>
</dbReference>
<dbReference type="GO" id="GO:0031380">
    <property type="term" value="C:nuclear RNA-directed RNA polymerase complex"/>
    <property type="evidence" value="ECO:0007669"/>
    <property type="project" value="TreeGrafter"/>
</dbReference>
<comment type="similarity">
    <text evidence="1">Belongs to the RdRP family.</text>
</comment>
<reference evidence="5" key="1">
    <citation type="submission" date="2019-04" db="EMBL/GenBank/DDBJ databases">
        <authorList>
            <person name="Melise S."/>
            <person name="Noan J."/>
            <person name="Okalmin O."/>
        </authorList>
    </citation>
    <scope>NUCLEOTIDE SEQUENCE</scope>
    <source>
        <strain evidence="5">FN9</strain>
    </source>
</reference>
<comment type="catalytic activity">
    <reaction evidence="1">
        <text>RNA(n) + a ribonucleoside 5'-triphosphate = RNA(n+1) + diphosphate</text>
        <dbReference type="Rhea" id="RHEA:21248"/>
        <dbReference type="Rhea" id="RHEA-COMP:14527"/>
        <dbReference type="Rhea" id="RHEA-COMP:17342"/>
        <dbReference type="ChEBI" id="CHEBI:33019"/>
        <dbReference type="ChEBI" id="CHEBI:61557"/>
        <dbReference type="ChEBI" id="CHEBI:140395"/>
        <dbReference type="EC" id="2.7.7.48"/>
    </reaction>
</comment>
<dbReference type="PANTHER" id="PTHR23079">
    <property type="entry name" value="RNA-DEPENDENT RNA POLYMERASE"/>
    <property type="match status" value="1"/>
</dbReference>
<dbReference type="EMBL" id="CAAKMV010000131">
    <property type="protein sequence ID" value="VIO58185.1"/>
    <property type="molecule type" value="Genomic_DNA"/>
</dbReference>
<keyword evidence="1" id="KW-0694">RNA-binding</keyword>
<keyword evidence="1" id="KW-0808">Transferase</keyword>
<name>A0A4E9DXF8_GIBZA</name>